<evidence type="ECO:0008006" key="5">
    <source>
        <dbReference type="Google" id="ProtNLM"/>
    </source>
</evidence>
<feature type="chain" id="PRO_5022985169" description="Glycoside hydrolase family 42 N-terminal domain-containing protein" evidence="2">
    <location>
        <begin position="26"/>
        <end position="567"/>
    </location>
</feature>
<dbReference type="EMBL" id="SMDR01000001">
    <property type="protein sequence ID" value="TNJ35755.1"/>
    <property type="molecule type" value="Genomic_DNA"/>
</dbReference>
<evidence type="ECO:0000313" key="4">
    <source>
        <dbReference type="Proteomes" id="UP000305760"/>
    </source>
</evidence>
<organism evidence="3 4">
    <name type="scientific">Arenimonas terrae</name>
    <dbReference type="NCBI Taxonomy" id="2546226"/>
    <lineage>
        <taxon>Bacteria</taxon>
        <taxon>Pseudomonadati</taxon>
        <taxon>Pseudomonadota</taxon>
        <taxon>Gammaproteobacteria</taxon>
        <taxon>Lysobacterales</taxon>
        <taxon>Lysobacteraceae</taxon>
        <taxon>Arenimonas</taxon>
    </lineage>
</organism>
<evidence type="ECO:0000313" key="3">
    <source>
        <dbReference type="EMBL" id="TNJ35755.1"/>
    </source>
</evidence>
<dbReference type="OrthoDB" id="1987661at2"/>
<feature type="compositionally biased region" description="Polar residues" evidence="1">
    <location>
        <begin position="556"/>
        <end position="567"/>
    </location>
</feature>
<name>A0A5C4RXL1_9GAMM</name>
<sequence length="567" mass="62480">MPPSSRTLAVLLALFVVAGCRPPPAPESTAPAAAVPSPPASAVEGRVAAHWFGRQWPKNFLSGFRREHVDEDFRRLADDGFDTVVLLVSWGDFQPVPTPCCRYDERAFERLRFLLDRAQANGLKVMLRLGYAWSFHPEAGDSGERQQLLMNDPGHRDAYRQFLTRVSDEIAGHPGVVMAFMSWEDQWLRRLDESVRADYAEYLATLAPPAPAAGALPDPMSDAARFHGFWDWLVIEKLYAPARGQFPNLSYEVRVDREPRYETGPDGKPVVAEWLAHDGMFRLPEGHPVTVYWAPFWGALNQGEQLPAEKSLSLLAVMLAEAQAKSGGRRLFIDQFNFVDNTPGHGHNAVLRPHETAAFLHRAVCVMQAGGVAGYGLWTARDYAENPLHNPAFGYGLDAWTLERAAGRPEDALEILASGDFQLRLAPGDRLSQQVPPRHGRLPVAGDALPDRVCVEADVRAPGRLAARAGGATVTLDFEGAGRQNRCADITPAPDAQGLAFSLQLQRGELSLRSVQLFDHVQYGGLYDLDGRPGPLLDPVRRMNHDFRSTPAPARCSTSSQDQPVQP</sequence>
<accession>A0A5C4RXL1</accession>
<dbReference type="RefSeq" id="WP_139447526.1">
    <property type="nucleotide sequence ID" value="NZ_SMDR01000001.1"/>
</dbReference>
<proteinExistence type="predicted"/>
<evidence type="ECO:0000256" key="1">
    <source>
        <dbReference type="SAM" id="MobiDB-lite"/>
    </source>
</evidence>
<dbReference type="PROSITE" id="PS51257">
    <property type="entry name" value="PROKAR_LIPOPROTEIN"/>
    <property type="match status" value="1"/>
</dbReference>
<keyword evidence="2" id="KW-0732">Signal</keyword>
<protein>
    <recommendedName>
        <fullName evidence="5">Glycoside hydrolase family 42 N-terminal domain-containing protein</fullName>
    </recommendedName>
</protein>
<dbReference type="Proteomes" id="UP000305760">
    <property type="component" value="Unassembled WGS sequence"/>
</dbReference>
<evidence type="ECO:0000256" key="2">
    <source>
        <dbReference type="SAM" id="SignalP"/>
    </source>
</evidence>
<dbReference type="SUPFAM" id="SSF51445">
    <property type="entry name" value="(Trans)glycosidases"/>
    <property type="match status" value="1"/>
</dbReference>
<keyword evidence="4" id="KW-1185">Reference proteome</keyword>
<comment type="caution">
    <text evidence="3">The sequence shown here is derived from an EMBL/GenBank/DDBJ whole genome shotgun (WGS) entry which is preliminary data.</text>
</comment>
<dbReference type="InterPro" id="IPR017853">
    <property type="entry name" value="GH"/>
</dbReference>
<feature type="signal peptide" evidence="2">
    <location>
        <begin position="1"/>
        <end position="25"/>
    </location>
</feature>
<reference evidence="3 4" key="1">
    <citation type="submission" date="2019-03" db="EMBL/GenBank/DDBJ databases">
        <title>Arenimonas daejeonensis sp. nov., isolated from compost.</title>
        <authorList>
            <person name="Jeon C.O."/>
        </authorList>
    </citation>
    <scope>NUCLEOTIDE SEQUENCE [LARGE SCALE GENOMIC DNA]</scope>
    <source>
        <strain evidence="3 4">R29</strain>
    </source>
</reference>
<dbReference type="Gene3D" id="3.20.20.80">
    <property type="entry name" value="Glycosidases"/>
    <property type="match status" value="1"/>
</dbReference>
<gene>
    <name evidence="3" type="ORF">E1B00_08425</name>
</gene>
<feature type="region of interest" description="Disordered" evidence="1">
    <location>
        <begin position="544"/>
        <end position="567"/>
    </location>
</feature>
<dbReference type="AlphaFoldDB" id="A0A5C4RXL1"/>